<evidence type="ECO:0000256" key="1">
    <source>
        <dbReference type="ARBA" id="ARBA00022737"/>
    </source>
</evidence>
<feature type="region of interest" description="Disordered" evidence="2">
    <location>
        <begin position="30"/>
        <end position="79"/>
    </location>
</feature>
<comment type="caution">
    <text evidence="4">The sequence shown here is derived from an EMBL/GenBank/DDBJ whole genome shotgun (WGS) entry which is preliminary data.</text>
</comment>
<evidence type="ECO:0000256" key="2">
    <source>
        <dbReference type="SAM" id="MobiDB-lite"/>
    </source>
</evidence>
<organism evidence="4 5">
    <name type="scientific">Rubroshorea leprosula</name>
    <dbReference type="NCBI Taxonomy" id="152421"/>
    <lineage>
        <taxon>Eukaryota</taxon>
        <taxon>Viridiplantae</taxon>
        <taxon>Streptophyta</taxon>
        <taxon>Embryophyta</taxon>
        <taxon>Tracheophyta</taxon>
        <taxon>Spermatophyta</taxon>
        <taxon>Magnoliopsida</taxon>
        <taxon>eudicotyledons</taxon>
        <taxon>Gunneridae</taxon>
        <taxon>Pentapetalae</taxon>
        <taxon>rosids</taxon>
        <taxon>malvids</taxon>
        <taxon>Malvales</taxon>
        <taxon>Dipterocarpaceae</taxon>
        <taxon>Rubroshorea</taxon>
    </lineage>
</organism>
<evidence type="ECO:0000259" key="3">
    <source>
        <dbReference type="PROSITE" id="PS50105"/>
    </source>
</evidence>
<dbReference type="PROSITE" id="PS50105">
    <property type="entry name" value="SAM_DOMAIN"/>
    <property type="match status" value="1"/>
</dbReference>
<evidence type="ECO:0000313" key="4">
    <source>
        <dbReference type="EMBL" id="GKV52463.1"/>
    </source>
</evidence>
<dbReference type="InterPro" id="IPR013761">
    <property type="entry name" value="SAM/pointed_sf"/>
</dbReference>
<feature type="domain" description="SAM" evidence="3">
    <location>
        <begin position="273"/>
        <end position="336"/>
    </location>
</feature>
<gene>
    <name evidence="4" type="ORF">SLEP1_g59040</name>
</gene>
<accession>A0AAV5MR59</accession>
<name>A0AAV5MR59_9ROSI</name>
<dbReference type="Proteomes" id="UP001054252">
    <property type="component" value="Unassembled WGS sequence"/>
</dbReference>
<dbReference type="SUPFAM" id="SSF47769">
    <property type="entry name" value="SAM/Pointed domain"/>
    <property type="match status" value="1"/>
</dbReference>
<reference evidence="4 5" key="1">
    <citation type="journal article" date="2021" name="Commun. Biol.">
        <title>The genome of Shorea leprosula (Dipterocarpaceae) highlights the ecological relevance of drought in aseasonal tropical rainforests.</title>
        <authorList>
            <person name="Ng K.K.S."/>
            <person name="Kobayashi M.J."/>
            <person name="Fawcett J.A."/>
            <person name="Hatakeyama M."/>
            <person name="Paape T."/>
            <person name="Ng C.H."/>
            <person name="Ang C.C."/>
            <person name="Tnah L.H."/>
            <person name="Lee C.T."/>
            <person name="Nishiyama T."/>
            <person name="Sese J."/>
            <person name="O'Brien M.J."/>
            <person name="Copetti D."/>
            <person name="Mohd Noor M.I."/>
            <person name="Ong R.C."/>
            <person name="Putra M."/>
            <person name="Sireger I.Z."/>
            <person name="Indrioko S."/>
            <person name="Kosugi Y."/>
            <person name="Izuno A."/>
            <person name="Isagi Y."/>
            <person name="Lee S.L."/>
            <person name="Shimizu K.K."/>
        </authorList>
    </citation>
    <scope>NUCLEOTIDE SEQUENCE [LARGE SCALE GENOMIC DNA]</scope>
    <source>
        <strain evidence="4">214</strain>
    </source>
</reference>
<dbReference type="SMART" id="SM00454">
    <property type="entry name" value="SAM"/>
    <property type="match status" value="1"/>
</dbReference>
<keyword evidence="5" id="KW-1185">Reference proteome</keyword>
<sequence length="338" mass="37757">MAEASRGKVTITLGRGSTSKVVKRAADIPDDDFFDSRPVSGSKRSVRDRLGSNVDSSLLHASQVNNKRQRGDGYGANGVDDVHIGKDDLRLKLMRKNGFRQAQSDDNQDMDLREKLSRVGRPLLNNSYDTQKRMPELRENSILARFPSSRNADVLPQMDSSRSSYSPWTLDHLRRRSPDKVMCASQGLSPPRNVEELQRRPINRTYDDVRAVRAVPYMSKDVLEAPRSVGASPFVTKPTMPNAPLKPAPPGPPLLNQILPPSSIVPKPPYPGEEQQTVDGFLHLLGLEKYAHKFNSEEVDMTALRQMGENDLKELGIPMGPRKKILLALLPRTKRPQP</sequence>
<dbReference type="EMBL" id="BPVZ01000712">
    <property type="protein sequence ID" value="GKV52463.1"/>
    <property type="molecule type" value="Genomic_DNA"/>
</dbReference>
<evidence type="ECO:0000313" key="5">
    <source>
        <dbReference type="Proteomes" id="UP001054252"/>
    </source>
</evidence>
<dbReference type="PANTHER" id="PTHR10627:SF74">
    <property type="entry name" value="OS08G0526500 PROTEIN"/>
    <property type="match status" value="1"/>
</dbReference>
<dbReference type="PANTHER" id="PTHR10627">
    <property type="entry name" value="SCP160"/>
    <property type="match status" value="1"/>
</dbReference>
<protein>
    <recommendedName>
        <fullName evidence="3">SAM domain-containing protein</fullName>
    </recommendedName>
</protein>
<dbReference type="AlphaFoldDB" id="A0AAV5MR59"/>
<proteinExistence type="predicted"/>
<dbReference type="Gene3D" id="1.10.150.50">
    <property type="entry name" value="Transcription Factor, Ets-1"/>
    <property type="match status" value="1"/>
</dbReference>
<dbReference type="Pfam" id="PF00536">
    <property type="entry name" value="SAM_1"/>
    <property type="match status" value="1"/>
</dbReference>
<dbReference type="InterPro" id="IPR001660">
    <property type="entry name" value="SAM"/>
</dbReference>
<feature type="compositionally biased region" description="Polar residues" evidence="2">
    <location>
        <begin position="53"/>
        <end position="66"/>
    </location>
</feature>
<keyword evidence="1" id="KW-0677">Repeat</keyword>